<accession>A0A914RVW8</accession>
<keyword evidence="2" id="KW-0677">Repeat</keyword>
<dbReference type="SUPFAM" id="SSF48371">
    <property type="entry name" value="ARM repeat"/>
    <property type="match status" value="1"/>
</dbReference>
<dbReference type="Proteomes" id="UP000887564">
    <property type="component" value="Unplaced"/>
</dbReference>
<evidence type="ECO:0000313" key="7">
    <source>
        <dbReference type="WBParaSite" id="PEQ_0000615901-mRNA-1"/>
    </source>
</evidence>
<dbReference type="InterPro" id="IPR011989">
    <property type="entry name" value="ARM-like"/>
</dbReference>
<name>A0A914RVW8_PAREQ</name>
<feature type="domain" description="PUM-HD" evidence="5">
    <location>
        <begin position="1"/>
        <end position="171"/>
    </location>
</feature>
<evidence type="ECO:0000256" key="2">
    <source>
        <dbReference type="ARBA" id="ARBA00022737"/>
    </source>
</evidence>
<dbReference type="GO" id="GO:0010608">
    <property type="term" value="P:post-transcriptional regulation of gene expression"/>
    <property type="evidence" value="ECO:0007669"/>
    <property type="project" value="TreeGrafter"/>
</dbReference>
<dbReference type="PANTHER" id="PTHR12537">
    <property type="entry name" value="RNA BINDING PROTEIN PUMILIO-RELATED"/>
    <property type="match status" value="1"/>
</dbReference>
<feature type="repeat" description="Pumilio" evidence="4">
    <location>
        <begin position="135"/>
        <end position="171"/>
    </location>
</feature>
<evidence type="ECO:0000256" key="4">
    <source>
        <dbReference type="PROSITE-ProRule" id="PRU00317"/>
    </source>
</evidence>
<sequence>MNLLSRRNGHFRRCLYESIFSQRIFSIVSNNCYGHRIVELLVTNANALEQQLIANTLRGHMLEFVSTRFTSWIVQFALWKLDLPTCSTLLTEFRGVGHYLTTNSYASHVVEVMFDGAKKYRSSIADDYLNKLLRAIADACSLSVVADEYGNFVVQKILAYEQFAEYADAII</sequence>
<keyword evidence="3" id="KW-0221">Differentiation</keyword>
<keyword evidence="1" id="KW-0217">Developmental protein</keyword>
<reference evidence="7" key="1">
    <citation type="submission" date="2022-11" db="UniProtKB">
        <authorList>
            <consortium name="WormBaseParasite"/>
        </authorList>
    </citation>
    <scope>IDENTIFICATION</scope>
</reference>
<evidence type="ECO:0000313" key="6">
    <source>
        <dbReference type="Proteomes" id="UP000887564"/>
    </source>
</evidence>
<proteinExistence type="predicted"/>
<dbReference type="InterPro" id="IPR001313">
    <property type="entry name" value="Pumilio_RNA-bd_rpt"/>
</dbReference>
<dbReference type="AlphaFoldDB" id="A0A914RVW8"/>
<dbReference type="WBParaSite" id="PEQ_0000615901-mRNA-1">
    <property type="protein sequence ID" value="PEQ_0000615901-mRNA-1"/>
    <property type="gene ID" value="PEQ_0000615901"/>
</dbReference>
<dbReference type="SMART" id="SM00025">
    <property type="entry name" value="Pumilio"/>
    <property type="match status" value="3"/>
</dbReference>
<dbReference type="GO" id="GO:0030154">
    <property type="term" value="P:cell differentiation"/>
    <property type="evidence" value="ECO:0007669"/>
    <property type="project" value="UniProtKB-KW"/>
</dbReference>
<protein>
    <submittedName>
        <fullName evidence="7">PUM-HD domain-containing protein</fullName>
    </submittedName>
</protein>
<organism evidence="6 7">
    <name type="scientific">Parascaris equorum</name>
    <name type="common">Equine roundworm</name>
    <dbReference type="NCBI Taxonomy" id="6256"/>
    <lineage>
        <taxon>Eukaryota</taxon>
        <taxon>Metazoa</taxon>
        <taxon>Ecdysozoa</taxon>
        <taxon>Nematoda</taxon>
        <taxon>Chromadorea</taxon>
        <taxon>Rhabditida</taxon>
        <taxon>Spirurina</taxon>
        <taxon>Ascaridomorpha</taxon>
        <taxon>Ascaridoidea</taxon>
        <taxon>Ascarididae</taxon>
        <taxon>Parascaris</taxon>
    </lineage>
</organism>
<dbReference type="Gene3D" id="1.25.10.10">
    <property type="entry name" value="Leucine-rich Repeat Variant"/>
    <property type="match status" value="1"/>
</dbReference>
<evidence type="ECO:0000259" key="5">
    <source>
        <dbReference type="PROSITE" id="PS50303"/>
    </source>
</evidence>
<dbReference type="InterPro" id="IPR016024">
    <property type="entry name" value="ARM-type_fold"/>
</dbReference>
<dbReference type="PROSITE" id="PS50303">
    <property type="entry name" value="PUM_HD"/>
    <property type="match status" value="1"/>
</dbReference>
<dbReference type="PROSITE" id="PS50302">
    <property type="entry name" value="PUM"/>
    <property type="match status" value="1"/>
</dbReference>
<dbReference type="GO" id="GO:0005737">
    <property type="term" value="C:cytoplasm"/>
    <property type="evidence" value="ECO:0007669"/>
    <property type="project" value="TreeGrafter"/>
</dbReference>
<dbReference type="InterPro" id="IPR033133">
    <property type="entry name" value="PUM-HD"/>
</dbReference>
<evidence type="ECO:0000256" key="1">
    <source>
        <dbReference type="ARBA" id="ARBA00022473"/>
    </source>
</evidence>
<evidence type="ECO:0000256" key="3">
    <source>
        <dbReference type="ARBA" id="ARBA00022782"/>
    </source>
</evidence>
<dbReference type="GO" id="GO:0003729">
    <property type="term" value="F:mRNA binding"/>
    <property type="evidence" value="ECO:0007669"/>
    <property type="project" value="TreeGrafter"/>
</dbReference>
<keyword evidence="6" id="KW-1185">Reference proteome</keyword>